<keyword evidence="2" id="KW-0479">Metal-binding</keyword>
<name>A0ABU8XKV3_9PROT</name>
<keyword evidence="6" id="KW-1185">Reference proteome</keyword>
<proteinExistence type="predicted"/>
<keyword evidence="3" id="KW-0408">Iron</keyword>
<comment type="cofactor">
    <cofactor evidence="1">
        <name>Fe(2+)</name>
        <dbReference type="ChEBI" id="CHEBI:29033"/>
    </cofactor>
</comment>
<dbReference type="RefSeq" id="WP_418157688.1">
    <property type="nucleotide sequence ID" value="NZ_JBBLZC010000001.1"/>
</dbReference>
<dbReference type="InterPro" id="IPR039994">
    <property type="entry name" value="NO66-like"/>
</dbReference>
<accession>A0ABU8XKV3</accession>
<evidence type="ECO:0000256" key="2">
    <source>
        <dbReference type="ARBA" id="ARBA00022723"/>
    </source>
</evidence>
<dbReference type="SUPFAM" id="SSF51197">
    <property type="entry name" value="Clavaminate synthase-like"/>
    <property type="match status" value="1"/>
</dbReference>
<dbReference type="PROSITE" id="PS51184">
    <property type="entry name" value="JMJC"/>
    <property type="match status" value="1"/>
</dbReference>
<protein>
    <submittedName>
        <fullName evidence="5">Cupin domain-containing protein</fullName>
    </submittedName>
</protein>
<dbReference type="EMBL" id="JBBLZC010000001">
    <property type="protein sequence ID" value="MEK0081845.1"/>
    <property type="molecule type" value="Genomic_DNA"/>
</dbReference>
<gene>
    <name evidence="5" type="ORF">U1T56_01675</name>
</gene>
<reference evidence="5 6" key="1">
    <citation type="submission" date="2024-01" db="EMBL/GenBank/DDBJ databases">
        <title>Multi-omics insights into the function and evolution of sodium benzoate biodegradation pathways in Benzoatithermus flavus gen. nov., sp. nov. from hot spring.</title>
        <authorList>
            <person name="Hu C.-J."/>
            <person name="Li W.-J."/>
        </authorList>
    </citation>
    <scope>NUCLEOTIDE SEQUENCE [LARGE SCALE GENOMIC DNA]</scope>
    <source>
        <strain evidence="5 6">SYSU G07066</strain>
    </source>
</reference>
<evidence type="ECO:0000256" key="3">
    <source>
        <dbReference type="ARBA" id="ARBA00023004"/>
    </source>
</evidence>
<evidence type="ECO:0000313" key="5">
    <source>
        <dbReference type="EMBL" id="MEK0081845.1"/>
    </source>
</evidence>
<dbReference type="Gene3D" id="2.60.120.650">
    <property type="entry name" value="Cupin"/>
    <property type="match status" value="1"/>
</dbReference>
<dbReference type="PANTHER" id="PTHR13096">
    <property type="entry name" value="MINA53 MYC INDUCED NUCLEAR ANTIGEN"/>
    <property type="match status" value="1"/>
</dbReference>
<evidence type="ECO:0000256" key="1">
    <source>
        <dbReference type="ARBA" id="ARBA00001954"/>
    </source>
</evidence>
<comment type="caution">
    <text evidence="5">The sequence shown here is derived from an EMBL/GenBank/DDBJ whole genome shotgun (WGS) entry which is preliminary data.</text>
</comment>
<dbReference type="Proteomes" id="UP001375743">
    <property type="component" value="Unassembled WGS sequence"/>
</dbReference>
<dbReference type="Pfam" id="PF08007">
    <property type="entry name" value="JmjC_2"/>
    <property type="match status" value="1"/>
</dbReference>
<feature type="domain" description="JmjC" evidence="4">
    <location>
        <begin position="100"/>
        <end position="247"/>
    </location>
</feature>
<evidence type="ECO:0000313" key="6">
    <source>
        <dbReference type="Proteomes" id="UP001375743"/>
    </source>
</evidence>
<evidence type="ECO:0000259" key="4">
    <source>
        <dbReference type="PROSITE" id="PS51184"/>
    </source>
</evidence>
<dbReference type="InterPro" id="IPR003347">
    <property type="entry name" value="JmjC_dom"/>
</dbReference>
<sequence>MTFDDILAPLGAEAFLRDYLGQQPLHLQGPPEKFRDVMNWDVLNRLLGMTTIWAAPSMLLVLDKEQIQPPAYCQPAPGRDGGTVLRPDPARVKQFLAKGATLVLNDIDQLTPELSAVSRAMEQALGGKVQANLYLSSKRKQAFKAHYDYHDVFAMHVMGEKTWMVFQGREDGPIKHPWFEALTQDYKDKAKGELWREVRLEPGHLLYLPRGQYHYALADDGACAHIAFGVTYPIGMDAVSYAFERMVHESIGRANLPRDRAALKERLEAIGRTIARCLAEDRAVDDMLRFMAGFHWPRDSYDLPDLIEKADEAYRVKGAGVRLVSQGGRHGLVKGGSRQAVEVPAEVQAQVAWVLAHERFTRRGLLAAFPAEPPAKLDKLLLDLARMGLLEPVA</sequence>
<dbReference type="PANTHER" id="PTHR13096:SF8">
    <property type="entry name" value="RIBOSOMAL OXYGENASE 1"/>
    <property type="match status" value="1"/>
</dbReference>
<organism evidence="5 6">
    <name type="scientific">Benzoatithermus flavus</name>
    <dbReference type="NCBI Taxonomy" id="3108223"/>
    <lineage>
        <taxon>Bacteria</taxon>
        <taxon>Pseudomonadati</taxon>
        <taxon>Pseudomonadota</taxon>
        <taxon>Alphaproteobacteria</taxon>
        <taxon>Geminicoccales</taxon>
        <taxon>Geminicoccaceae</taxon>
        <taxon>Benzoatithermus</taxon>
    </lineage>
</organism>